<dbReference type="Gene3D" id="3.40.50.11750">
    <property type="entry name" value="HypD, alpha/beta domain 1"/>
    <property type="match status" value="2"/>
</dbReference>
<dbReference type="InterPro" id="IPR042243">
    <property type="entry name" value="HypD_1"/>
</dbReference>
<dbReference type="PIRSF" id="PIRSF005622">
    <property type="entry name" value="Hydrgn_mat_hypD"/>
    <property type="match status" value="1"/>
</dbReference>
<dbReference type="EMBL" id="PNIE01000021">
    <property type="protein sequence ID" value="PMP64068.1"/>
    <property type="molecule type" value="Genomic_DNA"/>
</dbReference>
<name>A0A2N7PKX8_9BACT</name>
<dbReference type="InterPro" id="IPR042244">
    <property type="entry name" value="HypD_2_sf"/>
</dbReference>
<evidence type="ECO:0000313" key="5">
    <source>
        <dbReference type="Proteomes" id="UP000235731"/>
    </source>
</evidence>
<dbReference type="PANTHER" id="PTHR30149">
    <property type="entry name" value="HYDROGENASE PROTEIN ASSEMBLY PROTEIN HYPD"/>
    <property type="match status" value="1"/>
</dbReference>
<comment type="similarity">
    <text evidence="1">Belongs to the HypD family.</text>
</comment>
<keyword evidence="3" id="KW-0408">Iron</keyword>
<evidence type="ECO:0000256" key="3">
    <source>
        <dbReference type="ARBA" id="ARBA00023004"/>
    </source>
</evidence>
<dbReference type="PANTHER" id="PTHR30149:SF0">
    <property type="entry name" value="HYDROGENASE MATURATION FACTOR HYPD"/>
    <property type="match status" value="1"/>
</dbReference>
<reference evidence="4 5" key="1">
    <citation type="submission" date="2018-01" db="EMBL/GenBank/DDBJ databases">
        <title>Metagenomic assembled genomes from two thermal pools in the Uzon Caldera, Kamchatka, Russia.</title>
        <authorList>
            <person name="Wilkins L."/>
            <person name="Ettinger C."/>
        </authorList>
    </citation>
    <scope>NUCLEOTIDE SEQUENCE [LARGE SCALE GENOMIC DNA]</scope>
    <source>
        <strain evidence="4">ZAV-15</strain>
    </source>
</reference>
<dbReference type="InterPro" id="IPR002780">
    <property type="entry name" value="Hyd_form_HypD"/>
</dbReference>
<protein>
    <submittedName>
        <fullName evidence="4">Hydrogenase formation protein HypD</fullName>
    </submittedName>
</protein>
<dbReference type="AlphaFoldDB" id="A0A2N7PKX8"/>
<accession>A0A2N7PKX8</accession>
<dbReference type="Proteomes" id="UP000235731">
    <property type="component" value="Unassembled WGS sequence"/>
</dbReference>
<dbReference type="Pfam" id="PF01924">
    <property type="entry name" value="HypD"/>
    <property type="match status" value="1"/>
</dbReference>
<evidence type="ECO:0000256" key="2">
    <source>
        <dbReference type="ARBA" id="ARBA00022723"/>
    </source>
</evidence>
<comment type="caution">
    <text evidence="4">The sequence shown here is derived from an EMBL/GenBank/DDBJ whole genome shotgun (WGS) entry which is preliminary data.</text>
</comment>
<dbReference type="GO" id="GO:0005506">
    <property type="term" value="F:iron ion binding"/>
    <property type="evidence" value="ECO:0007669"/>
    <property type="project" value="TreeGrafter"/>
</dbReference>
<dbReference type="GO" id="GO:0051539">
    <property type="term" value="F:4 iron, 4 sulfur cluster binding"/>
    <property type="evidence" value="ECO:0007669"/>
    <property type="project" value="TreeGrafter"/>
</dbReference>
<dbReference type="NCBIfam" id="TIGR00075">
    <property type="entry name" value="hypD"/>
    <property type="match status" value="1"/>
</dbReference>
<dbReference type="Gene3D" id="6.10.20.100">
    <property type="match status" value="1"/>
</dbReference>
<proteinExistence type="inferred from homology"/>
<evidence type="ECO:0000256" key="1">
    <source>
        <dbReference type="ARBA" id="ARBA00007888"/>
    </source>
</evidence>
<organism evidence="4 5">
    <name type="scientific">Caldimicrobium thiodismutans</name>
    <dbReference type="NCBI Taxonomy" id="1653476"/>
    <lineage>
        <taxon>Bacteria</taxon>
        <taxon>Pseudomonadati</taxon>
        <taxon>Thermodesulfobacteriota</taxon>
        <taxon>Thermodesulfobacteria</taxon>
        <taxon>Thermodesulfobacteriales</taxon>
        <taxon>Thermodesulfobacteriaceae</taxon>
        <taxon>Caldimicrobium</taxon>
    </lineage>
</organism>
<sequence length="373" mass="41474">MKSSLSSIFKLTKDPQLVKALITKIKQFLSGIERPLKIMEFCGGHTHSLLKFGLDEALKPEIEFLHGPGCPVCVLSHERLNLALRIAQEKEIIFTTYGDLMRVPNSEGISLLSLRAKGKDIRMVSNAMEALSLAKENPKRLVIFFALGFETTTPQTAFLLERARAENITNLKIISNHILTTSVLEYLLSKYGVYMDGILGPGHVSAVIGASSYEGIAQKFDLPIVISGFDPLDILLAVKLLCKKILRKEKEVYIAYKRAVTFEGNLKAKELIQKVFKVRETFPWRGLGEVPYSGLSIKEKYEELDGEKIFESIPENREVSKGCLCGTILQGRAEPKDCKLFGKVCTPSTPIGPCMVSSEGACLAYFKYKGPLY</sequence>
<keyword evidence="2" id="KW-0479">Metal-binding</keyword>
<dbReference type="GO" id="GO:0070025">
    <property type="term" value="F:carbon monoxide binding"/>
    <property type="evidence" value="ECO:0007669"/>
    <property type="project" value="TreeGrafter"/>
</dbReference>
<gene>
    <name evidence="4" type="ORF">C0197_01360</name>
</gene>
<evidence type="ECO:0000313" key="4">
    <source>
        <dbReference type="EMBL" id="PMP64068.1"/>
    </source>
</evidence>
<dbReference type="GO" id="GO:0051604">
    <property type="term" value="P:protein maturation"/>
    <property type="evidence" value="ECO:0007669"/>
    <property type="project" value="TreeGrafter"/>
</dbReference>